<reference evidence="2" key="1">
    <citation type="submission" date="2021-04" db="EMBL/GenBank/DDBJ databases">
        <title>Pseudonocardia sp. nov., isolated from sandy soil of mangrove forest.</title>
        <authorList>
            <person name="Zan Z."/>
            <person name="Huang R."/>
            <person name="Liu W."/>
        </authorList>
    </citation>
    <scope>NUCLEOTIDE SEQUENCE</scope>
    <source>
        <strain evidence="2">S2-4</strain>
    </source>
</reference>
<gene>
    <name evidence="2" type="ORF">KDL28_23980</name>
</gene>
<feature type="coiled-coil region" evidence="1">
    <location>
        <begin position="368"/>
        <end position="395"/>
    </location>
</feature>
<comment type="caution">
    <text evidence="2">The sequence shown here is derived from an EMBL/GenBank/DDBJ whole genome shotgun (WGS) entry which is preliminary data.</text>
</comment>
<feature type="coiled-coil region" evidence="1">
    <location>
        <begin position="425"/>
        <end position="459"/>
    </location>
</feature>
<name>A0ABT1A556_9PSEU</name>
<dbReference type="EMBL" id="JAGSOV010000050">
    <property type="protein sequence ID" value="MCO1658125.1"/>
    <property type="molecule type" value="Genomic_DNA"/>
</dbReference>
<accession>A0ABT1A556</accession>
<keyword evidence="3" id="KW-1185">Reference proteome</keyword>
<organism evidence="2 3">
    <name type="scientific">Pseudonocardia humida</name>
    <dbReference type="NCBI Taxonomy" id="2800819"/>
    <lineage>
        <taxon>Bacteria</taxon>
        <taxon>Bacillati</taxon>
        <taxon>Actinomycetota</taxon>
        <taxon>Actinomycetes</taxon>
        <taxon>Pseudonocardiales</taxon>
        <taxon>Pseudonocardiaceae</taxon>
        <taxon>Pseudonocardia</taxon>
    </lineage>
</organism>
<proteinExistence type="predicted"/>
<evidence type="ECO:0000256" key="1">
    <source>
        <dbReference type="SAM" id="Coils"/>
    </source>
</evidence>
<evidence type="ECO:0008006" key="4">
    <source>
        <dbReference type="Google" id="ProtNLM"/>
    </source>
</evidence>
<evidence type="ECO:0000313" key="2">
    <source>
        <dbReference type="EMBL" id="MCO1658125.1"/>
    </source>
</evidence>
<keyword evidence="1" id="KW-0175">Coiled coil</keyword>
<sequence length="607" mass="68263">MTDAIEVAGVNLAVLESWVSLEIQNEAGERMTARRAVVSADKDKSLIETTRTRSIAGDTGQKIRIRRDYFVGRSGGAQREAGFHFELARFVGWDLPRVARNDGSEGPLYLECLFPYFFVEQKRGWSGIQARIPNHYQIRDVGKRSAEFVLGLDSYKIVLQRQRLEAAASIISNEWRTIVAEIEAVARNSGAILRGSYSRPATTPSNVQAQAVVPSNQDWHSIDEEINRQEARLEELRTRPVSTVGENAAVLEADLEGVGDQYTTLTIALQQAVTAHEEAHARVASLDIRVAVLEEDLQRHKDAATLRRLGGENVEALTVDLTCPTCEQELPDGFDVTNSSMTEDENIAFIEQELKTYRAMRSDELRRRESEEVRLTRLRDEAAELRRRIRTVKDLLVAPSAMPSIEEATERVRIEDRLVALRSLRDQVTVATKNLQSRAEQLRKNRELLAELNRDLSQQDIGKLNYLQGALRQQLLSYGFSSLDPNSLEVSLDTYRPIHEGFDLGFDLSASDMVRVIWAYLLAILETGQRYETNHPSLLLFDEPRQQETSRFSFQALLSRAASDGNSGAQIIFATSEEEASLVAMLAGIRHRLISFPSRTKILLPVT</sequence>
<dbReference type="RefSeq" id="WP_252441771.1">
    <property type="nucleotide sequence ID" value="NZ_JAGSOV010000050.1"/>
</dbReference>
<protein>
    <recommendedName>
        <fullName evidence="4">AAA domain-containing protein</fullName>
    </recommendedName>
</protein>
<dbReference type="Proteomes" id="UP001165283">
    <property type="component" value="Unassembled WGS sequence"/>
</dbReference>
<evidence type="ECO:0000313" key="3">
    <source>
        <dbReference type="Proteomes" id="UP001165283"/>
    </source>
</evidence>